<dbReference type="SUPFAM" id="SSF52540">
    <property type="entry name" value="P-loop containing nucleoside triphosphate hydrolases"/>
    <property type="match status" value="1"/>
</dbReference>
<reference evidence="6" key="1">
    <citation type="submission" date="2020-11" db="EMBL/GenBank/DDBJ databases">
        <authorList>
            <person name="Tran Van P."/>
        </authorList>
    </citation>
    <scope>NUCLEOTIDE SEQUENCE</scope>
</reference>
<keyword evidence="2" id="KW-0347">Helicase</keyword>
<dbReference type="SMART" id="SM00490">
    <property type="entry name" value="HELICc"/>
    <property type="match status" value="1"/>
</dbReference>
<dbReference type="GO" id="GO:0004386">
    <property type="term" value="F:helicase activity"/>
    <property type="evidence" value="ECO:0007669"/>
    <property type="project" value="UniProtKB-KW"/>
</dbReference>
<dbReference type="Proteomes" id="UP000728032">
    <property type="component" value="Unassembled WGS sequence"/>
</dbReference>
<dbReference type="InterPro" id="IPR001650">
    <property type="entry name" value="Helicase_C-like"/>
</dbReference>
<dbReference type="PANTHER" id="PTHR18934:SF221">
    <property type="entry name" value="ATP-DEPENDENT RNA HELICASE DHX34-RELATED"/>
    <property type="match status" value="1"/>
</dbReference>
<dbReference type="FunFam" id="1.20.120.1080:FF:000005">
    <property type="entry name" value="ATP-dependent helicase HrpA"/>
    <property type="match status" value="1"/>
</dbReference>
<protein>
    <recommendedName>
        <fullName evidence="8">ATP-dependent RNA helicase DHX34</fullName>
    </recommendedName>
</protein>
<dbReference type="Gene3D" id="1.20.120.1080">
    <property type="match status" value="1"/>
</dbReference>
<dbReference type="PROSITE" id="PS51192">
    <property type="entry name" value="HELICASE_ATP_BIND_1"/>
    <property type="match status" value="1"/>
</dbReference>
<proteinExistence type="predicted"/>
<feature type="non-terminal residue" evidence="6">
    <location>
        <position position="927"/>
    </location>
</feature>
<feature type="region of interest" description="Disordered" evidence="3">
    <location>
        <begin position="903"/>
        <end position="927"/>
    </location>
</feature>
<keyword evidence="1" id="KW-0378">Hydrolase</keyword>
<evidence type="ECO:0000313" key="7">
    <source>
        <dbReference type="Proteomes" id="UP000728032"/>
    </source>
</evidence>
<dbReference type="Pfam" id="PF07717">
    <property type="entry name" value="OB_NTP_bind"/>
    <property type="match status" value="1"/>
</dbReference>
<dbReference type="FunFam" id="3.40.50.300:FF:000540">
    <property type="entry name" value="probable ATP-dependent RNA helicase DHX34"/>
    <property type="match status" value="1"/>
</dbReference>
<evidence type="ECO:0008006" key="8">
    <source>
        <dbReference type="Google" id="ProtNLM"/>
    </source>
</evidence>
<dbReference type="InterPro" id="IPR014001">
    <property type="entry name" value="Helicase_ATP-bd"/>
</dbReference>
<dbReference type="InterPro" id="IPR007502">
    <property type="entry name" value="Helicase-assoc_dom"/>
</dbReference>
<dbReference type="SMART" id="SM00847">
    <property type="entry name" value="HA2"/>
    <property type="match status" value="1"/>
</dbReference>
<dbReference type="GO" id="GO:0016787">
    <property type="term" value="F:hydrolase activity"/>
    <property type="evidence" value="ECO:0007669"/>
    <property type="project" value="UniProtKB-KW"/>
</dbReference>
<feature type="domain" description="Helicase C-terminal" evidence="5">
    <location>
        <begin position="117"/>
        <end position="285"/>
    </location>
</feature>
<dbReference type="PANTHER" id="PTHR18934">
    <property type="entry name" value="ATP-DEPENDENT RNA HELICASE"/>
    <property type="match status" value="1"/>
</dbReference>
<dbReference type="Pfam" id="PF00271">
    <property type="entry name" value="Helicase_C"/>
    <property type="match status" value="1"/>
</dbReference>
<evidence type="ECO:0000313" key="6">
    <source>
        <dbReference type="EMBL" id="CAD7643822.1"/>
    </source>
</evidence>
<evidence type="ECO:0000256" key="3">
    <source>
        <dbReference type="SAM" id="MobiDB-lite"/>
    </source>
</evidence>
<dbReference type="PROSITE" id="PS51194">
    <property type="entry name" value="HELICASE_CTER"/>
    <property type="match status" value="1"/>
</dbReference>
<evidence type="ECO:0000259" key="5">
    <source>
        <dbReference type="PROSITE" id="PS51194"/>
    </source>
</evidence>
<dbReference type="InterPro" id="IPR011709">
    <property type="entry name" value="DEAD-box_helicase_OB_fold"/>
</dbReference>
<dbReference type="GO" id="GO:0003723">
    <property type="term" value="F:RNA binding"/>
    <property type="evidence" value="ECO:0007669"/>
    <property type="project" value="TreeGrafter"/>
</dbReference>
<evidence type="ECO:0000256" key="2">
    <source>
        <dbReference type="ARBA" id="ARBA00022806"/>
    </source>
</evidence>
<dbReference type="EMBL" id="CAJPVJ010001475">
    <property type="protein sequence ID" value="CAG2164792.1"/>
    <property type="molecule type" value="Genomic_DNA"/>
</dbReference>
<dbReference type="AlphaFoldDB" id="A0A7R9LLC6"/>
<sequence length="927" mass="105646">LTEGLLLRQVTTDPMLQNYNVIILDEVHERHLSCDFLLGVMKCLIHRRSHDLKVILMSATINIELFSHYFGDCPVIQVPGRLYPIDVQYFPIPKVKFSAKERSSRTDGSPYLRILQMIDDKYAAKERGDLLVFLSGLSEINSVGDLLKDYAKESQKWIVLYLHSTLSIAEQDKVFDVAPEGVRKCILSTNIAETSLTIDGIRFVCDSGKVKEMSFDTSCRMQRLQEFWISTASAEQRKGRAGRTGPGVCYRLYSEADFKAFKAHSEPEIRRVPLQSLLLQMISMGLPDARKFPFLEPPALKSVEEAIRSLKEQSALTEDEALTPMGKMLARLPVDITIGKMLILSSVFDLTEPILSLAAALSVQSPITNQSIHDRDAIEGRRSLQSTEGDPFTLLNAYNKWLEVKSDQQNSKQWCRRKGLEEQRFYEMTKLRQQFKDILKETGLLDSGASGYGVRDVSSFESSADRIRRHGELKQLRQLKREFDRKAPKRRKMLKMEAFGDGDDEDREGEPQVDVKDVEFRLSHDRRQVQALRDASRGYSHRDITLMKLILCNGLHPQLAIGDDHNSYKTDSDQMFHTKDKPFVTLHPNGVFALEPDLLRLNDRSGDDPDMISSSHQLIAYVSLLETTKPYLCNCVRIPSAHVLLLVSNAIDTNHDFSRIVCDGWLELQFANSLSSQQFISQALEVRDLWLQLLHKLFSECFVSNDGETDGSGVRDDADVRRMRSQLVKCIYSFIRTDISFKIRRLLAADIKDLYMGRSDEELSLTKHLQRNKQFNDCANRHHSDDYTVHPIKGGLQIRPYLTYNCLVSSHSQSTQNLMKKKWKCETCGQEMSSTPLDRIRHSEKCKPIIKTDGSLDNNADDGDGSDDAIQSQAYDPLKILYNCTECQQKLLLTSTQILRHKRNHQLSSAETKTESEVQIKSEPNVC</sequence>
<dbReference type="Pfam" id="PF24485">
    <property type="entry name" value="zf-C2H2_DHX34"/>
    <property type="match status" value="1"/>
</dbReference>
<dbReference type="OrthoDB" id="3363059at2759"/>
<dbReference type="Pfam" id="PF21010">
    <property type="entry name" value="HA2_C"/>
    <property type="match status" value="1"/>
</dbReference>
<dbReference type="InterPro" id="IPR056382">
    <property type="entry name" value="DHX34_Znf-C2H2"/>
</dbReference>
<feature type="domain" description="Helicase ATP-binding" evidence="4">
    <location>
        <begin position="1"/>
        <end position="79"/>
    </location>
</feature>
<keyword evidence="2" id="KW-0067">ATP-binding</keyword>
<accession>A0A7R9LLC6</accession>
<dbReference type="Gene3D" id="3.40.50.300">
    <property type="entry name" value="P-loop containing nucleotide triphosphate hydrolases"/>
    <property type="match status" value="2"/>
</dbReference>
<dbReference type="CDD" id="cd18791">
    <property type="entry name" value="SF2_C_RHA"/>
    <property type="match status" value="1"/>
</dbReference>
<dbReference type="InterPro" id="IPR027417">
    <property type="entry name" value="P-loop_NTPase"/>
</dbReference>
<evidence type="ECO:0000256" key="1">
    <source>
        <dbReference type="ARBA" id="ARBA00022801"/>
    </source>
</evidence>
<name>A0A7R9LLC6_9ACAR</name>
<gene>
    <name evidence="6" type="ORF">ONB1V03_LOCUS4341</name>
</gene>
<keyword evidence="2" id="KW-0547">Nucleotide-binding</keyword>
<organism evidence="6">
    <name type="scientific">Oppiella nova</name>
    <dbReference type="NCBI Taxonomy" id="334625"/>
    <lineage>
        <taxon>Eukaryota</taxon>
        <taxon>Metazoa</taxon>
        <taxon>Ecdysozoa</taxon>
        <taxon>Arthropoda</taxon>
        <taxon>Chelicerata</taxon>
        <taxon>Arachnida</taxon>
        <taxon>Acari</taxon>
        <taxon>Acariformes</taxon>
        <taxon>Sarcoptiformes</taxon>
        <taxon>Oribatida</taxon>
        <taxon>Brachypylina</taxon>
        <taxon>Oppioidea</taxon>
        <taxon>Oppiidae</taxon>
        <taxon>Oppiella</taxon>
    </lineage>
</organism>
<evidence type="ECO:0000259" key="4">
    <source>
        <dbReference type="PROSITE" id="PS51192"/>
    </source>
</evidence>
<keyword evidence="7" id="KW-1185">Reference proteome</keyword>
<dbReference type="EMBL" id="OC916300">
    <property type="protein sequence ID" value="CAD7643822.1"/>
    <property type="molecule type" value="Genomic_DNA"/>
</dbReference>